<evidence type="ECO:0000256" key="1">
    <source>
        <dbReference type="ARBA" id="ARBA00022679"/>
    </source>
</evidence>
<dbReference type="Gene3D" id="3.40.50.150">
    <property type="entry name" value="Vaccinia Virus protein VP39"/>
    <property type="match status" value="1"/>
</dbReference>
<evidence type="ECO:0000259" key="2">
    <source>
        <dbReference type="Pfam" id="PF08241"/>
    </source>
</evidence>
<dbReference type="InterPro" id="IPR029063">
    <property type="entry name" value="SAM-dependent_MTases_sf"/>
</dbReference>
<protein>
    <submittedName>
        <fullName evidence="3">Phthiotriol/phenolphthiotriol dimycocerosates methyltransferase</fullName>
    </submittedName>
</protein>
<dbReference type="EMBL" id="BJLR01000027">
    <property type="protein sequence ID" value="GEA88935.1"/>
    <property type="molecule type" value="Genomic_DNA"/>
</dbReference>
<dbReference type="GO" id="GO:0003838">
    <property type="term" value="F:sterol 24-C-methyltransferase activity"/>
    <property type="evidence" value="ECO:0007669"/>
    <property type="project" value="TreeGrafter"/>
</dbReference>
<accession>A0A4Y3L0A4</accession>
<feature type="domain" description="Methyltransferase type 11" evidence="2">
    <location>
        <begin position="75"/>
        <end position="169"/>
    </location>
</feature>
<evidence type="ECO:0000313" key="3">
    <source>
        <dbReference type="EMBL" id="GEA88935.1"/>
    </source>
</evidence>
<name>A0A4Y3L0A4_9CELL</name>
<dbReference type="Pfam" id="PF08241">
    <property type="entry name" value="Methyltransf_11"/>
    <property type="match status" value="1"/>
</dbReference>
<organism evidence="3 4">
    <name type="scientific">Cellulomonas cellasea</name>
    <dbReference type="NCBI Taxonomy" id="43670"/>
    <lineage>
        <taxon>Bacteria</taxon>
        <taxon>Bacillati</taxon>
        <taxon>Actinomycetota</taxon>
        <taxon>Actinomycetes</taxon>
        <taxon>Micrococcales</taxon>
        <taxon>Cellulomonadaceae</taxon>
        <taxon>Cellulomonas</taxon>
    </lineage>
</organism>
<proteinExistence type="predicted"/>
<dbReference type="GO" id="GO:0032259">
    <property type="term" value="P:methylation"/>
    <property type="evidence" value="ECO:0007669"/>
    <property type="project" value="UniProtKB-KW"/>
</dbReference>
<keyword evidence="4" id="KW-1185">Reference proteome</keyword>
<dbReference type="PANTHER" id="PTHR44068">
    <property type="entry name" value="ZGC:194242"/>
    <property type="match status" value="1"/>
</dbReference>
<comment type="caution">
    <text evidence="3">The sequence shown here is derived from an EMBL/GenBank/DDBJ whole genome shotgun (WGS) entry which is preliminary data.</text>
</comment>
<dbReference type="GO" id="GO:0016126">
    <property type="term" value="P:sterol biosynthetic process"/>
    <property type="evidence" value="ECO:0007669"/>
    <property type="project" value="TreeGrafter"/>
</dbReference>
<dbReference type="InterPro" id="IPR050447">
    <property type="entry name" value="Erg6_SMT_methyltransf"/>
</dbReference>
<keyword evidence="3" id="KW-0489">Methyltransferase</keyword>
<dbReference type="CDD" id="cd02440">
    <property type="entry name" value="AdoMet_MTases"/>
    <property type="match status" value="1"/>
</dbReference>
<reference evidence="3" key="1">
    <citation type="submission" date="2019-06" db="EMBL/GenBank/DDBJ databases">
        <title>Whole genome shotgun sequence of Cellulomonas cellasea NBRC 3753.</title>
        <authorList>
            <person name="Hosoyama A."/>
            <person name="Uohara A."/>
            <person name="Ohji S."/>
            <person name="Ichikawa N."/>
        </authorList>
    </citation>
    <scope>NUCLEOTIDE SEQUENCE [LARGE SCALE GENOMIC DNA]</scope>
    <source>
        <strain evidence="3">NBRC 3753</strain>
    </source>
</reference>
<dbReference type="AlphaFoldDB" id="A0A4Y3L0A4"/>
<evidence type="ECO:0000313" key="4">
    <source>
        <dbReference type="Proteomes" id="UP000317046"/>
    </source>
</evidence>
<dbReference type="SUPFAM" id="SSF53335">
    <property type="entry name" value="S-adenosyl-L-methionine-dependent methyltransferases"/>
    <property type="match status" value="1"/>
</dbReference>
<keyword evidence="1" id="KW-0808">Transferase</keyword>
<dbReference type="PANTHER" id="PTHR44068:SF1">
    <property type="entry name" value="HYPOTHETICAL LOC100005854"/>
    <property type="match status" value="1"/>
</dbReference>
<gene>
    <name evidence="3" type="ORF">CCE01nite_28840</name>
</gene>
<dbReference type="InterPro" id="IPR013216">
    <property type="entry name" value="Methyltransf_11"/>
</dbReference>
<sequence length="261" mass="28650">MPGMRLRQLAWRACYELLAARVRRPEWAFMNYGYAPLEDAAPPLVLEPADEVDRLCVQLYAHTLEGVDVAGTDVLEVGSGRGGGASWVARSLAPRSTTGLDFSGAAVGLARRDRRGPGLRFVRGDAQAMPFPDASFDVVVNVESSHCYGSVEQFVAEVHRVLRPGGTFVWADLRSAEDVVATRAQLASSGLVPVRQRDITAEVLHALRLDDARKAELVRAWIPRPFQRVFRPFAGLEGTRNHEGFADGSLRYLSARLVRPA</sequence>
<dbReference type="Proteomes" id="UP000317046">
    <property type="component" value="Unassembled WGS sequence"/>
</dbReference>